<reference evidence="2 3" key="1">
    <citation type="journal article" date="2011" name="EMBO J.">
        <title>Structural diversity of bacterial flagellar motors.</title>
        <authorList>
            <person name="Chen S."/>
            <person name="Beeby M."/>
            <person name="Murphy G.E."/>
            <person name="Leadbetter J.R."/>
            <person name="Hendrixson D.R."/>
            <person name="Briegel A."/>
            <person name="Li Z."/>
            <person name="Shi J."/>
            <person name="Tocheva E.I."/>
            <person name="Muller A."/>
            <person name="Dobro M.J."/>
            <person name="Jensen G.J."/>
        </authorList>
    </citation>
    <scope>NUCLEOTIDE SEQUENCE [LARGE SCALE GENOMIC DNA]</scope>
    <source>
        <strain evidence="2 3">DSM 6540</strain>
    </source>
</reference>
<keyword evidence="3" id="KW-1185">Reference proteome</keyword>
<dbReference type="Proteomes" id="UP000003240">
    <property type="component" value="Unassembled WGS sequence"/>
</dbReference>
<proteinExistence type="predicted"/>
<accession>F7NIQ6</accession>
<dbReference type="AlphaFoldDB" id="F7NIQ6"/>
<protein>
    <submittedName>
        <fullName evidence="2">Uncharacterized protein</fullName>
    </submittedName>
</protein>
<evidence type="ECO:0000313" key="3">
    <source>
        <dbReference type="Proteomes" id="UP000003240"/>
    </source>
</evidence>
<evidence type="ECO:0000313" key="2">
    <source>
        <dbReference type="EMBL" id="EGO64029.1"/>
    </source>
</evidence>
<organism evidence="2 3">
    <name type="scientific">Acetonema longum DSM 6540</name>
    <dbReference type="NCBI Taxonomy" id="1009370"/>
    <lineage>
        <taxon>Bacteria</taxon>
        <taxon>Bacillati</taxon>
        <taxon>Bacillota</taxon>
        <taxon>Negativicutes</taxon>
        <taxon>Acetonemataceae</taxon>
        <taxon>Acetonema</taxon>
    </lineage>
</organism>
<gene>
    <name evidence="2" type="ORF">ALO_09794</name>
</gene>
<dbReference type="STRING" id="1009370.ALO_09794"/>
<name>F7NIQ6_9FIRM</name>
<feature type="region of interest" description="Disordered" evidence="1">
    <location>
        <begin position="48"/>
        <end position="70"/>
    </location>
</feature>
<dbReference type="EMBL" id="AFGF01000079">
    <property type="protein sequence ID" value="EGO64029.1"/>
    <property type="molecule type" value="Genomic_DNA"/>
</dbReference>
<comment type="caution">
    <text evidence="2">The sequence shown here is derived from an EMBL/GenBank/DDBJ whole genome shotgun (WGS) entry which is preliminary data.</text>
</comment>
<evidence type="ECO:0000256" key="1">
    <source>
        <dbReference type="SAM" id="MobiDB-lite"/>
    </source>
</evidence>
<dbReference type="RefSeq" id="WP_004095211.1">
    <property type="nucleotide sequence ID" value="NZ_AFGF01000079.1"/>
</dbReference>
<sequence>MAWRDGQQQTLAAVFIGLLLARQKKPAELNQLLHFLLTICSVAGSSTAQAGDWSDASPGAESDRHQEQNLQSQMDTLKQSLGRLESRVQRQALGWKPVCRPCRK</sequence>